<keyword evidence="2" id="KW-1185">Reference proteome</keyword>
<proteinExistence type="predicted"/>
<dbReference type="Proteomes" id="UP001227126">
    <property type="component" value="Unassembled WGS sequence"/>
</dbReference>
<dbReference type="EMBL" id="JASNJE010000015">
    <property type="protein sequence ID" value="MDK3074093.1"/>
    <property type="molecule type" value="Genomic_DNA"/>
</dbReference>
<accession>A0ABT7FG68</accession>
<reference evidence="1 2" key="1">
    <citation type="submission" date="2023-05" db="EMBL/GenBank/DDBJ databases">
        <title>Sedimentitalea sp. nov. JM2-8.</title>
        <authorList>
            <person name="Huang J."/>
        </authorList>
    </citation>
    <scope>NUCLEOTIDE SEQUENCE [LARGE SCALE GENOMIC DNA]</scope>
    <source>
        <strain evidence="1 2">JM2-8</strain>
    </source>
</reference>
<evidence type="ECO:0000313" key="1">
    <source>
        <dbReference type="EMBL" id="MDK3074093.1"/>
    </source>
</evidence>
<evidence type="ECO:0000313" key="2">
    <source>
        <dbReference type="Proteomes" id="UP001227126"/>
    </source>
</evidence>
<gene>
    <name evidence="1" type="ORF">QO034_13305</name>
</gene>
<comment type="caution">
    <text evidence="1">The sequence shown here is derived from an EMBL/GenBank/DDBJ whole genome shotgun (WGS) entry which is preliminary data.</text>
</comment>
<organism evidence="1 2">
    <name type="scientific">Sedimentitalea xiamensis</name>
    <dbReference type="NCBI Taxonomy" id="3050037"/>
    <lineage>
        <taxon>Bacteria</taxon>
        <taxon>Pseudomonadati</taxon>
        <taxon>Pseudomonadota</taxon>
        <taxon>Alphaproteobacteria</taxon>
        <taxon>Rhodobacterales</taxon>
        <taxon>Paracoccaceae</taxon>
        <taxon>Sedimentitalea</taxon>
    </lineage>
</organism>
<sequence length="159" mass="18182">MNNQDIPVLFLARRVPFASNGRGNFKFKNGILTSYDNVIAVFSGDELLVNADTFSATSSRHQSAIKRAADSYTLVPDLTSLVEIMERRDEDEVAKFILRRKLAVSEYERKIEASRSENMRVYLHERINMERDAARRAIKCLPMDKAMSVFSGHLGFFRT</sequence>
<protein>
    <submittedName>
        <fullName evidence="1">Uncharacterized protein</fullName>
    </submittedName>
</protein>
<dbReference type="RefSeq" id="WP_284486027.1">
    <property type="nucleotide sequence ID" value="NZ_JASNJE010000015.1"/>
</dbReference>
<name>A0ABT7FG68_9RHOB</name>